<evidence type="ECO:0000256" key="1">
    <source>
        <dbReference type="SAM" id="SignalP"/>
    </source>
</evidence>
<reference evidence="3" key="2">
    <citation type="submission" date="2017-02" db="UniProtKB">
        <authorList>
            <consortium name="WormBaseParasite"/>
        </authorList>
    </citation>
    <scope>IDENTIFICATION</scope>
</reference>
<organism evidence="2 3">
    <name type="scientific">Angiostrongylus cantonensis</name>
    <name type="common">Rat lungworm</name>
    <dbReference type="NCBI Taxonomy" id="6313"/>
    <lineage>
        <taxon>Eukaryota</taxon>
        <taxon>Metazoa</taxon>
        <taxon>Ecdysozoa</taxon>
        <taxon>Nematoda</taxon>
        <taxon>Chromadorea</taxon>
        <taxon>Rhabditida</taxon>
        <taxon>Rhabditina</taxon>
        <taxon>Rhabditomorpha</taxon>
        <taxon>Strongyloidea</taxon>
        <taxon>Metastrongylidae</taxon>
        <taxon>Angiostrongylus</taxon>
    </lineage>
</organism>
<keyword evidence="1" id="KW-0732">Signal</keyword>
<dbReference type="WBParaSite" id="ACAC_0001118301-mRNA-1">
    <property type="protein sequence ID" value="ACAC_0001118301-mRNA-1"/>
    <property type="gene ID" value="ACAC_0001118301"/>
</dbReference>
<accession>A0A0K0DIP0</accession>
<reference evidence="2" key="1">
    <citation type="submission" date="2012-09" db="EMBL/GenBank/DDBJ databases">
        <authorList>
            <person name="Martin A.A."/>
        </authorList>
    </citation>
    <scope>NUCLEOTIDE SEQUENCE</scope>
</reference>
<keyword evidence="2" id="KW-1185">Reference proteome</keyword>
<proteinExistence type="predicted"/>
<sequence>MCQRALCWLGVLLCALGCGALRITSEAPIDFSILLCTHQRRHIHNHMQYLPQPARFCMTMKSSKSQRDLARDQQSTVAISSSVLFSWRGVNSARQCQFGFKGYQGEYRLSPDFGAYEECQYSLSRHVHALSEVMALDGPLSNTLQFNSSNSNCPINYLPTTYMDYVSCSLNLNEWYILDWYSSIRYETYHNGVYGTYYANHSTSFVFQPTDNLLRNGTEKEWLARLIHLETRFAIFMAQKSFNLLAKINEGRGSSVDQSIGDAPYIRLYQASQM</sequence>
<evidence type="ECO:0000313" key="3">
    <source>
        <dbReference type="WBParaSite" id="ACAC_0001118301-mRNA-1"/>
    </source>
</evidence>
<dbReference type="Proteomes" id="UP000035642">
    <property type="component" value="Unassembled WGS sequence"/>
</dbReference>
<evidence type="ECO:0000313" key="2">
    <source>
        <dbReference type="Proteomes" id="UP000035642"/>
    </source>
</evidence>
<dbReference type="AlphaFoldDB" id="A0A0K0DIP0"/>
<name>A0A0K0DIP0_ANGCA</name>
<feature type="signal peptide" evidence="1">
    <location>
        <begin position="1"/>
        <end position="20"/>
    </location>
</feature>
<protein>
    <submittedName>
        <fullName evidence="3">CUB domain-containing protein</fullName>
    </submittedName>
</protein>
<feature type="chain" id="PRO_5005326739" evidence="1">
    <location>
        <begin position="21"/>
        <end position="274"/>
    </location>
</feature>